<dbReference type="Gene3D" id="3.30.200.20">
    <property type="entry name" value="Phosphorylase Kinase, domain 1"/>
    <property type="match status" value="1"/>
</dbReference>
<dbReference type="GO" id="GO:0004639">
    <property type="term" value="F:phosphoribosylaminoimidazolesuccinocarboxamide synthase activity"/>
    <property type="evidence" value="ECO:0007669"/>
    <property type="project" value="UniProtKB-EC"/>
</dbReference>
<keyword evidence="4" id="KW-0436">Ligase</keyword>
<dbReference type="PANTHER" id="PTHR43700:SF1">
    <property type="entry name" value="PHOSPHORIBOSYLAMINOIMIDAZOLE-SUCCINOCARBOXAMIDE SYNTHASE"/>
    <property type="match status" value="1"/>
</dbReference>
<keyword evidence="6" id="KW-0658">Purine biosynthesis</keyword>
<evidence type="ECO:0000256" key="6">
    <source>
        <dbReference type="ARBA" id="ARBA00022755"/>
    </source>
</evidence>
<evidence type="ECO:0000256" key="8">
    <source>
        <dbReference type="ARBA" id="ARBA00048475"/>
    </source>
</evidence>
<dbReference type="EC" id="6.3.2.6" evidence="3"/>
<evidence type="ECO:0000259" key="9">
    <source>
        <dbReference type="Pfam" id="PF01210"/>
    </source>
</evidence>
<accession>A0A918YSV6</accession>
<evidence type="ECO:0000256" key="3">
    <source>
        <dbReference type="ARBA" id="ARBA00012217"/>
    </source>
</evidence>
<dbReference type="SUPFAM" id="SSF56104">
    <property type="entry name" value="SAICAR synthase-like"/>
    <property type="match status" value="1"/>
</dbReference>
<keyword evidence="5" id="KW-0547">Nucleotide-binding</keyword>
<comment type="catalytic activity">
    <reaction evidence="8">
        <text>5-amino-1-(5-phospho-D-ribosyl)imidazole-4-carboxylate + L-aspartate + ATP = (2S)-2-[5-amino-1-(5-phospho-beta-D-ribosyl)imidazole-4-carboxamido]succinate + ADP + phosphate + 2 H(+)</text>
        <dbReference type="Rhea" id="RHEA:22628"/>
        <dbReference type="ChEBI" id="CHEBI:15378"/>
        <dbReference type="ChEBI" id="CHEBI:29991"/>
        <dbReference type="ChEBI" id="CHEBI:30616"/>
        <dbReference type="ChEBI" id="CHEBI:43474"/>
        <dbReference type="ChEBI" id="CHEBI:58443"/>
        <dbReference type="ChEBI" id="CHEBI:77657"/>
        <dbReference type="ChEBI" id="CHEBI:456216"/>
        <dbReference type="EC" id="6.3.2.6"/>
    </reaction>
</comment>
<dbReference type="GO" id="GO:0006189">
    <property type="term" value="P:'de novo' IMP biosynthetic process"/>
    <property type="evidence" value="ECO:0007669"/>
    <property type="project" value="TreeGrafter"/>
</dbReference>
<evidence type="ECO:0000313" key="11">
    <source>
        <dbReference type="EMBL" id="GHE14821.1"/>
    </source>
</evidence>
<keyword evidence="12" id="KW-1185">Reference proteome</keyword>
<dbReference type="Pfam" id="PF01210">
    <property type="entry name" value="NAD_Gly3P_dh_N"/>
    <property type="match status" value="1"/>
</dbReference>
<dbReference type="Proteomes" id="UP000655443">
    <property type="component" value="Unassembled WGS sequence"/>
</dbReference>
<dbReference type="GO" id="GO:0016616">
    <property type="term" value="F:oxidoreductase activity, acting on the CH-OH group of donors, NAD or NADP as acceptor"/>
    <property type="evidence" value="ECO:0007669"/>
    <property type="project" value="InterPro"/>
</dbReference>
<keyword evidence="7" id="KW-0067">ATP-binding</keyword>
<dbReference type="InterPro" id="IPR036291">
    <property type="entry name" value="NAD(P)-bd_dom_sf"/>
</dbReference>
<dbReference type="PANTHER" id="PTHR43700">
    <property type="entry name" value="PHOSPHORIBOSYLAMINOIMIDAZOLE-SUCCINOCARBOXAMIDE SYNTHASE"/>
    <property type="match status" value="1"/>
</dbReference>
<evidence type="ECO:0000256" key="2">
    <source>
        <dbReference type="ARBA" id="ARBA00010190"/>
    </source>
</evidence>
<dbReference type="GO" id="GO:0046168">
    <property type="term" value="P:glycerol-3-phosphate catabolic process"/>
    <property type="evidence" value="ECO:0007669"/>
    <property type="project" value="InterPro"/>
</dbReference>
<dbReference type="Gene3D" id="3.40.50.720">
    <property type="entry name" value="NAD(P)-binding Rossmann-like Domain"/>
    <property type="match status" value="1"/>
</dbReference>
<dbReference type="SUPFAM" id="SSF51735">
    <property type="entry name" value="NAD(P)-binding Rossmann-fold domains"/>
    <property type="match status" value="1"/>
</dbReference>
<dbReference type="EMBL" id="BMVG01000054">
    <property type="protein sequence ID" value="GHE14821.1"/>
    <property type="molecule type" value="Genomic_DNA"/>
</dbReference>
<feature type="domain" description="SAICAR synthetase/ADE2 N-terminal" evidence="10">
    <location>
        <begin position="85"/>
        <end position="312"/>
    </location>
</feature>
<dbReference type="Pfam" id="PF01259">
    <property type="entry name" value="SAICAR_synt"/>
    <property type="match status" value="1"/>
</dbReference>
<dbReference type="GO" id="GO:0005737">
    <property type="term" value="C:cytoplasm"/>
    <property type="evidence" value="ECO:0007669"/>
    <property type="project" value="TreeGrafter"/>
</dbReference>
<organism evidence="11 12">
    <name type="scientific">Streptomyces alanosinicus</name>
    <dbReference type="NCBI Taxonomy" id="68171"/>
    <lineage>
        <taxon>Bacteria</taxon>
        <taxon>Bacillati</taxon>
        <taxon>Actinomycetota</taxon>
        <taxon>Actinomycetes</taxon>
        <taxon>Kitasatosporales</taxon>
        <taxon>Streptomycetaceae</taxon>
        <taxon>Streptomyces</taxon>
    </lineage>
</organism>
<dbReference type="InterPro" id="IPR011128">
    <property type="entry name" value="G3P_DH_NAD-dep_N"/>
</dbReference>
<dbReference type="GO" id="GO:0005524">
    <property type="term" value="F:ATP binding"/>
    <property type="evidence" value="ECO:0007669"/>
    <property type="project" value="UniProtKB-KW"/>
</dbReference>
<dbReference type="PRINTS" id="PR00077">
    <property type="entry name" value="GPDHDRGNASE"/>
</dbReference>
<comment type="similarity">
    <text evidence="2">Belongs to the SAICAR synthetase family.</text>
</comment>
<evidence type="ECO:0000313" key="12">
    <source>
        <dbReference type="Proteomes" id="UP000655443"/>
    </source>
</evidence>
<dbReference type="InterPro" id="IPR028923">
    <property type="entry name" value="SAICAR_synt/ADE2_N"/>
</dbReference>
<dbReference type="AlphaFoldDB" id="A0A918YSV6"/>
<evidence type="ECO:0000256" key="7">
    <source>
        <dbReference type="ARBA" id="ARBA00022840"/>
    </source>
</evidence>
<dbReference type="InterPro" id="IPR006168">
    <property type="entry name" value="G3P_DH_NAD-dep"/>
</dbReference>
<sequence length="381" mass="41442">MSEVIAETTGAGSERIAVLSGPNLAGEIVARNPVASVAACTDENTAALVQATCHTPYFRPYTNTDVIGCELGGAIKNVVALAVGVFEYTDRYTVFHYGRMPDPIPGKGEATCRMAVFNFTMLEEEGVRTHFRRFIAPNRIEFTLARLPDPAAHPLTPDSGNYLIPLQVLFRNELPPGSSVHRRLAAGELTPADVGLDAVPAVGQKLERPLIEYATTREDVNRFLTPGDAQHLAGLDDEQFQALREITVKVNAVLTGHADKVGLRHCDGKAEYLVTSDQDLVLADSPGTPDESRLMLGGVHCGKQVLRDWYVGSGNEIPVSRLIVDGVPRSRWPRPAALPPEFLPVMTDLYRSLSETWTGERRWNAPDLPTATRAVAGLIGR</sequence>
<proteinExistence type="inferred from homology"/>
<evidence type="ECO:0000256" key="5">
    <source>
        <dbReference type="ARBA" id="ARBA00022741"/>
    </source>
</evidence>
<dbReference type="Gene3D" id="3.30.470.20">
    <property type="entry name" value="ATP-grasp fold, B domain"/>
    <property type="match status" value="1"/>
</dbReference>
<name>A0A918YSV6_9ACTN</name>
<evidence type="ECO:0000259" key="10">
    <source>
        <dbReference type="Pfam" id="PF01259"/>
    </source>
</evidence>
<gene>
    <name evidence="11" type="primary">purC</name>
    <name evidence="11" type="ORF">GCM10010339_87470</name>
</gene>
<protein>
    <recommendedName>
        <fullName evidence="3">phosphoribosylaminoimidazolesuccinocarboxamide synthase</fullName>
        <ecNumber evidence="3">6.3.2.6</ecNumber>
    </recommendedName>
</protein>
<comment type="pathway">
    <text evidence="1">Purine metabolism; IMP biosynthesis via de novo pathway; 5-amino-1-(5-phospho-D-ribosyl)imidazole-4-carboxamide from 5-amino-1-(5-phospho-D-ribosyl)imidazole-4-carboxylate: step 1/2.</text>
</comment>
<reference evidence="11" key="1">
    <citation type="journal article" date="2014" name="Int. J. Syst. Evol. Microbiol.">
        <title>Complete genome sequence of Corynebacterium casei LMG S-19264T (=DSM 44701T), isolated from a smear-ripened cheese.</title>
        <authorList>
            <consortium name="US DOE Joint Genome Institute (JGI-PGF)"/>
            <person name="Walter F."/>
            <person name="Albersmeier A."/>
            <person name="Kalinowski J."/>
            <person name="Ruckert C."/>
        </authorList>
    </citation>
    <scope>NUCLEOTIDE SEQUENCE</scope>
    <source>
        <strain evidence="11">JCM 4714</strain>
    </source>
</reference>
<evidence type="ECO:0000256" key="4">
    <source>
        <dbReference type="ARBA" id="ARBA00022598"/>
    </source>
</evidence>
<reference evidence="11" key="2">
    <citation type="submission" date="2020-09" db="EMBL/GenBank/DDBJ databases">
        <authorList>
            <person name="Sun Q."/>
            <person name="Ohkuma M."/>
        </authorList>
    </citation>
    <scope>NUCLEOTIDE SEQUENCE</scope>
    <source>
        <strain evidence="11">JCM 4714</strain>
    </source>
</reference>
<feature type="domain" description="Glycerol-3-phosphate dehydrogenase NAD-dependent N-terminal" evidence="9">
    <location>
        <begin position="1"/>
        <end position="45"/>
    </location>
</feature>
<dbReference type="GO" id="GO:0051287">
    <property type="term" value="F:NAD binding"/>
    <property type="evidence" value="ECO:0007669"/>
    <property type="project" value="InterPro"/>
</dbReference>
<evidence type="ECO:0000256" key="1">
    <source>
        <dbReference type="ARBA" id="ARBA00004672"/>
    </source>
</evidence>
<comment type="caution">
    <text evidence="11">The sequence shown here is derived from an EMBL/GenBank/DDBJ whole genome shotgun (WGS) entry which is preliminary data.</text>
</comment>